<reference evidence="1" key="1">
    <citation type="submission" date="2013-07" db="EMBL/GenBank/DDBJ databases">
        <authorList>
            <consortium name="The Broad Institute Genome Sequencing Platform"/>
            <person name="Cuomo C."/>
            <person name="Litvintseva A."/>
            <person name="Chen Y."/>
            <person name="Heitman J."/>
            <person name="Sun S."/>
            <person name="Springer D."/>
            <person name="Dromer F."/>
            <person name="Young S.K."/>
            <person name="Zeng Q."/>
            <person name="Gargeya S."/>
            <person name="Fitzgerald M."/>
            <person name="Abouelleil A."/>
            <person name="Alvarado L."/>
            <person name="Berlin A.M."/>
            <person name="Chapman S.B."/>
            <person name="Dewar J."/>
            <person name="Goldberg J."/>
            <person name="Griggs A."/>
            <person name="Gujja S."/>
            <person name="Hansen M."/>
            <person name="Howarth C."/>
            <person name="Imamovic A."/>
            <person name="Larimer J."/>
            <person name="McCowan C."/>
            <person name="Murphy C."/>
            <person name="Pearson M."/>
            <person name="Priest M."/>
            <person name="Roberts A."/>
            <person name="Saif S."/>
            <person name="Shea T."/>
            <person name="Sykes S."/>
            <person name="Wortman J."/>
            <person name="Nusbaum C."/>
            <person name="Birren B."/>
        </authorList>
    </citation>
    <scope>NUCLEOTIDE SEQUENCE</scope>
    <source>
        <strain evidence="1">CBS 10117</strain>
    </source>
</reference>
<name>A0AAJ8KU58_9TREE</name>
<proteinExistence type="predicted"/>
<dbReference type="KEGG" id="kdj:28970237"/>
<organism evidence="1 2">
    <name type="scientific">Kwoniella dejecticola CBS 10117</name>
    <dbReference type="NCBI Taxonomy" id="1296121"/>
    <lineage>
        <taxon>Eukaryota</taxon>
        <taxon>Fungi</taxon>
        <taxon>Dikarya</taxon>
        <taxon>Basidiomycota</taxon>
        <taxon>Agaricomycotina</taxon>
        <taxon>Tremellomycetes</taxon>
        <taxon>Tremellales</taxon>
        <taxon>Cryptococcaceae</taxon>
        <taxon>Kwoniella</taxon>
    </lineage>
</organism>
<keyword evidence="2" id="KW-1185">Reference proteome</keyword>
<protein>
    <submittedName>
        <fullName evidence="1">Uncharacterized protein</fullName>
    </submittedName>
</protein>
<dbReference type="EMBL" id="CP144538">
    <property type="protein sequence ID" value="WWC64527.1"/>
    <property type="molecule type" value="Genomic_DNA"/>
</dbReference>
<accession>A0AAJ8KU58</accession>
<dbReference type="AlphaFoldDB" id="A0AAJ8KU58"/>
<dbReference type="Proteomes" id="UP000078595">
    <property type="component" value="Chromosome 9"/>
</dbReference>
<dbReference type="GeneID" id="28970237"/>
<dbReference type="RefSeq" id="XP_065825582.1">
    <property type="nucleotide sequence ID" value="XM_065969510.1"/>
</dbReference>
<sequence>MTDKNYDNCCVRYFEDLPEDDDILEKFLSIMSTLQHLRVLDCFIEIRRYPCIDYDLAIRNKPHKKTRYDEVRLRPASASIVRKEEDPFMVEAAARLIAEAAPNIEKGFLWLYGGSDLVFTDDTWDRWTWTCNRTADQVEIAVNTQVEEFSHKWIDNADGQDSDRESV</sequence>
<evidence type="ECO:0000313" key="2">
    <source>
        <dbReference type="Proteomes" id="UP000078595"/>
    </source>
</evidence>
<gene>
    <name evidence="1" type="ORF">I303_107137</name>
</gene>
<evidence type="ECO:0000313" key="1">
    <source>
        <dbReference type="EMBL" id="WWC64527.1"/>
    </source>
</evidence>
<reference evidence="1" key="2">
    <citation type="submission" date="2024-02" db="EMBL/GenBank/DDBJ databases">
        <title>Comparative genomics of Cryptococcus and Kwoniella reveals pathogenesis evolution and contrasting modes of karyotype evolution via chromosome fusion or intercentromeric recombination.</title>
        <authorList>
            <person name="Coelho M.A."/>
            <person name="David-Palma M."/>
            <person name="Shea T."/>
            <person name="Bowers K."/>
            <person name="McGinley-Smith S."/>
            <person name="Mohammad A.W."/>
            <person name="Gnirke A."/>
            <person name="Yurkov A.M."/>
            <person name="Nowrousian M."/>
            <person name="Sun S."/>
            <person name="Cuomo C.A."/>
            <person name="Heitman J."/>
        </authorList>
    </citation>
    <scope>NUCLEOTIDE SEQUENCE</scope>
    <source>
        <strain evidence="1">CBS 10117</strain>
    </source>
</reference>